<dbReference type="InterPro" id="IPR013597">
    <property type="entry name" value="Mat_intron_G2"/>
</dbReference>
<sequence>MTRKTAPISLEERIRKINEIQRGWLNYFRGTSIQGKLRDIDGWLRNRLRYCIWTDWKKPERKRKNLMRLGIDKGHAYA</sequence>
<evidence type="ECO:0000259" key="1">
    <source>
        <dbReference type="Pfam" id="PF08388"/>
    </source>
</evidence>
<accession>A0ABU9NT53</accession>
<reference evidence="2 3" key="1">
    <citation type="submission" date="2024-03" db="EMBL/GenBank/DDBJ databases">
        <title>Two novel species of the genus Flavobacterium exhibiting potentially degradation of complex polysaccharides.</title>
        <authorList>
            <person name="Lian X."/>
        </authorList>
    </citation>
    <scope>NUCLEOTIDE SEQUENCE [LARGE SCALE GENOMIC DNA]</scope>
    <source>
        <strain evidence="2 3">N6</strain>
    </source>
</reference>
<evidence type="ECO:0000313" key="3">
    <source>
        <dbReference type="Proteomes" id="UP001468798"/>
    </source>
</evidence>
<comment type="caution">
    <text evidence="2">The sequence shown here is derived from an EMBL/GenBank/DDBJ whole genome shotgun (WGS) entry which is preliminary data.</text>
</comment>
<evidence type="ECO:0000313" key="2">
    <source>
        <dbReference type="EMBL" id="MEM0577537.1"/>
    </source>
</evidence>
<dbReference type="EMBL" id="JBCGDP010000013">
    <property type="protein sequence ID" value="MEM0577537.1"/>
    <property type="molecule type" value="Genomic_DNA"/>
</dbReference>
<gene>
    <name evidence="2" type="ORF">WFZ86_13590</name>
</gene>
<dbReference type="Pfam" id="PF08388">
    <property type="entry name" value="GIIM"/>
    <property type="match status" value="1"/>
</dbReference>
<dbReference type="RefSeq" id="WP_342692430.1">
    <property type="nucleotide sequence ID" value="NZ_JBCGDP010000013.1"/>
</dbReference>
<proteinExistence type="predicted"/>
<dbReference type="Proteomes" id="UP001468798">
    <property type="component" value="Unassembled WGS sequence"/>
</dbReference>
<feature type="domain" description="Group II intron maturase-specific" evidence="1">
    <location>
        <begin position="2"/>
        <end position="69"/>
    </location>
</feature>
<organism evidence="2 3">
    <name type="scientific">Flavobacterium polysaccharolyticum</name>
    <dbReference type="NCBI Taxonomy" id="3133148"/>
    <lineage>
        <taxon>Bacteria</taxon>
        <taxon>Pseudomonadati</taxon>
        <taxon>Bacteroidota</taxon>
        <taxon>Flavobacteriia</taxon>
        <taxon>Flavobacteriales</taxon>
        <taxon>Flavobacteriaceae</taxon>
        <taxon>Flavobacterium</taxon>
    </lineage>
</organism>
<protein>
    <submittedName>
        <fullName evidence="2">Group II intron maturase-specific domain-containing protein</fullName>
    </submittedName>
</protein>
<name>A0ABU9NT53_9FLAO</name>
<keyword evidence="3" id="KW-1185">Reference proteome</keyword>